<dbReference type="GO" id="GO:0006935">
    <property type="term" value="P:chemotaxis"/>
    <property type="evidence" value="ECO:0007669"/>
    <property type="project" value="UniProtKB-KW"/>
</dbReference>
<dbReference type="RefSeq" id="WP_148706132.1">
    <property type="nucleotide sequence ID" value="NZ_CP009507.1"/>
</dbReference>
<dbReference type="InterPro" id="IPR050992">
    <property type="entry name" value="CheZ_family_phosphatases"/>
</dbReference>
<dbReference type="CDD" id="cd17909">
    <property type="entry name" value="CheC_ClassI"/>
    <property type="match status" value="1"/>
</dbReference>
<dbReference type="EMBL" id="CP009507">
    <property type="protein sequence ID" value="AKB34526.1"/>
    <property type="molecule type" value="Genomic_DNA"/>
</dbReference>
<keyword evidence="2" id="KW-0378">Hydrolase</keyword>
<organism evidence="3 4">
    <name type="scientific">Methanosarcina siciliae HI350</name>
    <dbReference type="NCBI Taxonomy" id="1434119"/>
    <lineage>
        <taxon>Archaea</taxon>
        <taxon>Methanobacteriati</taxon>
        <taxon>Methanobacteriota</taxon>
        <taxon>Stenosarchaea group</taxon>
        <taxon>Methanomicrobia</taxon>
        <taxon>Methanosarcinales</taxon>
        <taxon>Methanosarcinaceae</taxon>
        <taxon>Methanosarcina</taxon>
    </lineage>
</organism>
<dbReference type="GO" id="GO:0016787">
    <property type="term" value="F:hydrolase activity"/>
    <property type="evidence" value="ECO:0007669"/>
    <property type="project" value="UniProtKB-KW"/>
</dbReference>
<dbReference type="PANTHER" id="PTHR43693:SF1">
    <property type="entry name" value="PROTEIN PHOSPHATASE CHEZ"/>
    <property type="match status" value="1"/>
</dbReference>
<accession>A0A0E3LBX4</accession>
<protein>
    <submittedName>
        <fullName evidence="3">Chemotaxis protein CheC--inhibitor of MCP methylation</fullName>
    </submittedName>
</protein>
<evidence type="ECO:0000256" key="1">
    <source>
        <dbReference type="ARBA" id="ARBA00022500"/>
    </source>
</evidence>
<evidence type="ECO:0000313" key="3">
    <source>
        <dbReference type="EMBL" id="AKB34526.1"/>
    </source>
</evidence>
<dbReference type="KEGG" id="msz:MSSIH_3836"/>
<dbReference type="InterPro" id="IPR028976">
    <property type="entry name" value="CheC-like_sf"/>
</dbReference>
<dbReference type="PATRIC" id="fig|1434119.4.peg.4973"/>
<dbReference type="Gene3D" id="3.40.1550.10">
    <property type="entry name" value="CheC-like"/>
    <property type="match status" value="1"/>
</dbReference>
<name>A0A0E3LBX4_9EURY</name>
<dbReference type="HOGENOM" id="CLU_087860_2_1_2"/>
<sequence>MEKIRSLSKFEYGALKEIGNIGVGNSAASLSRLVNSIVYTRVLDTKFGLIEDILKTAGFSEFPVLGTLMRIKEDLTGYILVFFPENSAKNLCMSLSGEKGKEDLTDPINLSLIEEVSHILAGTYVTSLEKFLKLNLSISVPFATYDMSGAIFNSAVTEMGCTTDFALMLDTEFLIKEKKINGNILTLFDPESLDCLLKRINSMINQDP</sequence>
<proteinExistence type="predicted"/>
<reference evidence="3 4" key="1">
    <citation type="submission" date="2014-07" db="EMBL/GenBank/DDBJ databases">
        <title>Methanogenic archaea and the global carbon cycle.</title>
        <authorList>
            <person name="Henriksen J.R."/>
            <person name="Luke J."/>
            <person name="Reinhart S."/>
            <person name="Benedict M.N."/>
            <person name="Youngblut N.D."/>
            <person name="Metcalf M.E."/>
            <person name="Whitaker R.J."/>
            <person name="Metcalf W.W."/>
        </authorList>
    </citation>
    <scope>NUCLEOTIDE SEQUENCE [LARGE SCALE GENOMIC DNA]</scope>
    <source>
        <strain evidence="3 4">HI350</strain>
    </source>
</reference>
<dbReference type="SUPFAM" id="SSF103039">
    <property type="entry name" value="CheC-like"/>
    <property type="match status" value="1"/>
</dbReference>
<dbReference type="PANTHER" id="PTHR43693">
    <property type="entry name" value="PROTEIN PHOSPHATASE CHEZ"/>
    <property type="match status" value="1"/>
</dbReference>
<dbReference type="GeneID" id="41608032"/>
<dbReference type="Proteomes" id="UP000033092">
    <property type="component" value="Chromosome"/>
</dbReference>
<gene>
    <name evidence="3" type="ORF">MSSIH_3836</name>
</gene>
<evidence type="ECO:0000256" key="2">
    <source>
        <dbReference type="ARBA" id="ARBA00022801"/>
    </source>
</evidence>
<keyword evidence="1" id="KW-0145">Chemotaxis</keyword>
<evidence type="ECO:0000313" key="4">
    <source>
        <dbReference type="Proteomes" id="UP000033092"/>
    </source>
</evidence>
<dbReference type="AlphaFoldDB" id="A0A0E3LBX4"/>